<dbReference type="InterPro" id="IPR011528">
    <property type="entry name" value="NERD"/>
</dbReference>
<dbReference type="RefSeq" id="WP_345689103.1">
    <property type="nucleotide sequence ID" value="NZ_BAABIT010000001.1"/>
</dbReference>
<dbReference type="Pfam" id="PF08378">
    <property type="entry name" value="NERD"/>
    <property type="match status" value="1"/>
</dbReference>
<proteinExistence type="predicted"/>
<sequence length="264" mass="28278">MTVLRVVRALRGTGARLWVGLPDGRCVAWYDPGSGRVSLLAEAYGEEALAALAPHVTEEVTVGPPPVPTAAELAGLALHPDDDLAPNRPGEDLLTAPRPPAGRFHRDPYAADLAALQRVGDALDGLEAAGWRVLHAVPLPDRGRIDHLAIGPGGTLVVHTVAARRTRVRITDPLVTVGRAEPRPLLSRLRRDADHAARALATAVRPVLAVADPSRLPVPPGLLDIRVLRADQIPALSRLTGALKPPEAEALHTRARNRRTWWND</sequence>
<feature type="domain" description="NERD" evidence="1">
    <location>
        <begin position="116"/>
        <end position="160"/>
    </location>
</feature>
<gene>
    <name evidence="2" type="ORF">ACFPM3_27235</name>
</gene>
<organism evidence="2 3">
    <name type="scientific">Streptomyces coeruleoprunus</name>
    <dbReference type="NCBI Taxonomy" id="285563"/>
    <lineage>
        <taxon>Bacteria</taxon>
        <taxon>Bacillati</taxon>
        <taxon>Actinomycetota</taxon>
        <taxon>Actinomycetes</taxon>
        <taxon>Kitasatosporales</taxon>
        <taxon>Streptomycetaceae</taxon>
        <taxon>Streptomyces</taxon>
    </lineage>
</organism>
<evidence type="ECO:0000259" key="1">
    <source>
        <dbReference type="Pfam" id="PF08378"/>
    </source>
</evidence>
<evidence type="ECO:0000313" key="2">
    <source>
        <dbReference type="EMBL" id="MFC5025827.1"/>
    </source>
</evidence>
<comment type="caution">
    <text evidence="2">The sequence shown here is derived from an EMBL/GenBank/DDBJ whole genome shotgun (WGS) entry which is preliminary data.</text>
</comment>
<name>A0ABV9XL95_9ACTN</name>
<protein>
    <submittedName>
        <fullName evidence="2">Nuclease-related domain-containing protein</fullName>
    </submittedName>
</protein>
<reference evidence="3" key="1">
    <citation type="journal article" date="2019" name="Int. J. Syst. Evol. Microbiol.">
        <title>The Global Catalogue of Microorganisms (GCM) 10K type strain sequencing project: providing services to taxonomists for standard genome sequencing and annotation.</title>
        <authorList>
            <consortium name="The Broad Institute Genomics Platform"/>
            <consortium name="The Broad Institute Genome Sequencing Center for Infectious Disease"/>
            <person name="Wu L."/>
            <person name="Ma J."/>
        </authorList>
    </citation>
    <scope>NUCLEOTIDE SEQUENCE [LARGE SCALE GENOMIC DNA]</scope>
    <source>
        <strain evidence="3">CGMCC 4.1648</strain>
    </source>
</reference>
<accession>A0ABV9XL95</accession>
<evidence type="ECO:0000313" key="3">
    <source>
        <dbReference type="Proteomes" id="UP001595829"/>
    </source>
</evidence>
<dbReference type="EMBL" id="JBHSJD010000024">
    <property type="protein sequence ID" value="MFC5025827.1"/>
    <property type="molecule type" value="Genomic_DNA"/>
</dbReference>
<keyword evidence="3" id="KW-1185">Reference proteome</keyword>
<dbReference type="Proteomes" id="UP001595829">
    <property type="component" value="Unassembled WGS sequence"/>
</dbReference>